<accession>A0A1Y2H2W2</accession>
<evidence type="ECO:0000313" key="3">
    <source>
        <dbReference type="Proteomes" id="UP000193648"/>
    </source>
</evidence>
<dbReference type="InParanoid" id="A0A1Y2H2W2"/>
<dbReference type="GeneID" id="33572840"/>
<organism evidence="2 3">
    <name type="scientific">Lobosporangium transversale</name>
    <dbReference type="NCBI Taxonomy" id="64571"/>
    <lineage>
        <taxon>Eukaryota</taxon>
        <taxon>Fungi</taxon>
        <taxon>Fungi incertae sedis</taxon>
        <taxon>Mucoromycota</taxon>
        <taxon>Mortierellomycotina</taxon>
        <taxon>Mortierellomycetes</taxon>
        <taxon>Mortierellales</taxon>
        <taxon>Mortierellaceae</taxon>
        <taxon>Lobosporangium</taxon>
    </lineage>
</organism>
<protein>
    <submittedName>
        <fullName evidence="2">Uncharacterized protein</fullName>
    </submittedName>
</protein>
<evidence type="ECO:0000313" key="2">
    <source>
        <dbReference type="EMBL" id="ORZ28886.1"/>
    </source>
</evidence>
<dbReference type="RefSeq" id="XP_021886559.1">
    <property type="nucleotide sequence ID" value="XM_022030999.1"/>
</dbReference>
<keyword evidence="1" id="KW-0472">Membrane</keyword>
<reference evidence="2 3" key="1">
    <citation type="submission" date="2016-07" db="EMBL/GenBank/DDBJ databases">
        <title>Pervasive Adenine N6-methylation of Active Genes in Fungi.</title>
        <authorList>
            <consortium name="DOE Joint Genome Institute"/>
            <person name="Mondo S.J."/>
            <person name="Dannebaum R.O."/>
            <person name="Kuo R.C."/>
            <person name="Labutti K."/>
            <person name="Haridas S."/>
            <person name="Kuo A."/>
            <person name="Salamov A."/>
            <person name="Ahrendt S.R."/>
            <person name="Lipzen A."/>
            <person name="Sullivan W."/>
            <person name="Andreopoulos W.B."/>
            <person name="Clum A."/>
            <person name="Lindquist E."/>
            <person name="Daum C."/>
            <person name="Ramamoorthy G.K."/>
            <person name="Gryganskyi A."/>
            <person name="Culley D."/>
            <person name="Magnuson J.K."/>
            <person name="James T.Y."/>
            <person name="O'Malley M.A."/>
            <person name="Stajich J.E."/>
            <person name="Spatafora J.W."/>
            <person name="Visel A."/>
            <person name="Grigoriev I.V."/>
        </authorList>
    </citation>
    <scope>NUCLEOTIDE SEQUENCE [LARGE SCALE GENOMIC DNA]</scope>
    <source>
        <strain evidence="2 3">NRRL 3116</strain>
    </source>
</reference>
<evidence type="ECO:0000256" key="1">
    <source>
        <dbReference type="SAM" id="Phobius"/>
    </source>
</evidence>
<keyword evidence="3" id="KW-1185">Reference proteome</keyword>
<dbReference type="EMBL" id="MCFF01000001">
    <property type="protein sequence ID" value="ORZ28886.1"/>
    <property type="molecule type" value="Genomic_DNA"/>
</dbReference>
<comment type="caution">
    <text evidence="2">The sequence shown here is derived from an EMBL/GenBank/DDBJ whole genome shotgun (WGS) entry which is preliminary data.</text>
</comment>
<proteinExistence type="predicted"/>
<feature type="transmembrane region" description="Helical" evidence="1">
    <location>
        <begin position="36"/>
        <end position="55"/>
    </location>
</feature>
<keyword evidence="1" id="KW-0812">Transmembrane</keyword>
<dbReference type="Proteomes" id="UP000193648">
    <property type="component" value="Unassembled WGS sequence"/>
</dbReference>
<name>A0A1Y2H2W2_9FUNG</name>
<keyword evidence="1" id="KW-1133">Transmembrane helix</keyword>
<gene>
    <name evidence="2" type="ORF">BCR41DRAFT_7302</name>
</gene>
<dbReference type="AlphaFoldDB" id="A0A1Y2H2W2"/>
<sequence>MILDDKINKKDIAPFTFSLTDLTAIMTFIHKCVHEYVIIFVLYIDMYCVCIDIFLQELEAYCMHVTTDHCFYACESAMYM</sequence>